<name>S0EUQ6_CHTCT</name>
<proteinExistence type="inferred from homology"/>
<organism evidence="9 10">
    <name type="scientific">Chthonomonas calidirosea (strain DSM 23976 / ICMP 18418 / T49)</name>
    <dbReference type="NCBI Taxonomy" id="1303518"/>
    <lineage>
        <taxon>Bacteria</taxon>
        <taxon>Bacillati</taxon>
        <taxon>Armatimonadota</taxon>
        <taxon>Chthonomonadia</taxon>
        <taxon>Chthonomonadales</taxon>
        <taxon>Chthonomonadaceae</taxon>
        <taxon>Chthonomonas</taxon>
    </lineage>
</organism>
<dbReference type="InterPro" id="IPR000515">
    <property type="entry name" value="MetI-like"/>
</dbReference>
<evidence type="ECO:0000256" key="4">
    <source>
        <dbReference type="ARBA" id="ARBA00022692"/>
    </source>
</evidence>
<feature type="domain" description="ABC transmembrane type-1" evidence="8">
    <location>
        <begin position="91"/>
        <end position="289"/>
    </location>
</feature>
<keyword evidence="2 7" id="KW-0813">Transport</keyword>
<dbReference type="InterPro" id="IPR035906">
    <property type="entry name" value="MetI-like_sf"/>
</dbReference>
<evidence type="ECO:0000256" key="2">
    <source>
        <dbReference type="ARBA" id="ARBA00022448"/>
    </source>
</evidence>
<dbReference type="KEGG" id="ccz:CCALI_01281"/>
<dbReference type="PROSITE" id="PS50928">
    <property type="entry name" value="ABC_TM1"/>
    <property type="match status" value="1"/>
</dbReference>
<dbReference type="FunCoup" id="S0EUQ6">
    <property type="interactions" value="334"/>
</dbReference>
<dbReference type="Proteomes" id="UP000014227">
    <property type="component" value="Chromosome I"/>
</dbReference>
<evidence type="ECO:0000256" key="6">
    <source>
        <dbReference type="ARBA" id="ARBA00023136"/>
    </source>
</evidence>
<accession>S0EUQ6</accession>
<evidence type="ECO:0000256" key="7">
    <source>
        <dbReference type="RuleBase" id="RU363032"/>
    </source>
</evidence>
<evidence type="ECO:0000313" key="10">
    <source>
        <dbReference type="Proteomes" id="UP000014227"/>
    </source>
</evidence>
<gene>
    <name evidence="9" type="ORF">CCALI_01281</name>
</gene>
<keyword evidence="5 7" id="KW-1133">Transmembrane helix</keyword>
<comment type="subcellular location">
    <subcellularLocation>
        <location evidence="1 7">Cell membrane</location>
        <topology evidence="1 7">Multi-pass membrane protein</topology>
    </subcellularLocation>
</comment>
<dbReference type="GO" id="GO:0055085">
    <property type="term" value="P:transmembrane transport"/>
    <property type="evidence" value="ECO:0007669"/>
    <property type="project" value="InterPro"/>
</dbReference>
<evidence type="ECO:0000256" key="3">
    <source>
        <dbReference type="ARBA" id="ARBA00022475"/>
    </source>
</evidence>
<evidence type="ECO:0000256" key="5">
    <source>
        <dbReference type="ARBA" id="ARBA00022989"/>
    </source>
</evidence>
<dbReference type="PATRIC" id="fig|1303518.3.peg.1305"/>
<keyword evidence="3" id="KW-1003">Cell membrane</keyword>
<dbReference type="GO" id="GO:0005886">
    <property type="term" value="C:plasma membrane"/>
    <property type="evidence" value="ECO:0007669"/>
    <property type="project" value="UniProtKB-SubCell"/>
</dbReference>
<dbReference type="Pfam" id="PF12911">
    <property type="entry name" value="OppC_N"/>
    <property type="match status" value="1"/>
</dbReference>
<dbReference type="InterPro" id="IPR025966">
    <property type="entry name" value="OppC_N"/>
</dbReference>
<feature type="transmembrane region" description="Helical" evidence="7">
    <location>
        <begin position="27"/>
        <end position="49"/>
    </location>
</feature>
<dbReference type="HOGENOM" id="CLU_028518_1_1_0"/>
<protein>
    <submittedName>
        <fullName evidence="9">ABC-type dipeptide/oligopeptide/nickel transport systems, permease components</fullName>
    </submittedName>
</protein>
<evidence type="ECO:0000256" key="1">
    <source>
        <dbReference type="ARBA" id="ARBA00004651"/>
    </source>
</evidence>
<keyword evidence="6 7" id="KW-0472">Membrane</keyword>
<dbReference type="eggNOG" id="COG1173">
    <property type="taxonomic scope" value="Bacteria"/>
</dbReference>
<dbReference type="Gene3D" id="1.10.3720.10">
    <property type="entry name" value="MetI-like"/>
    <property type="match status" value="1"/>
</dbReference>
<dbReference type="OrthoDB" id="9805884at2"/>
<keyword evidence="4 7" id="KW-0812">Transmembrane</keyword>
<keyword evidence="10" id="KW-1185">Reference proteome</keyword>
<sequence length="304" mass="33711">MTAEELPTYKAISPGRQALRRLLRHRVVWFCLATIFVLVLMALFAPLIAPYRYDFEDTARYVSVPSKPDSHHWLGTDNLGRDVLSRLIYGSRVSLGVSIVTVLIEVLIGLPLGLIAGYYGGRVDLMLMRLTDVMFAFPDLLLAILLMAILNSGTQPVSPALNVLTLFLALGIVSWPPLARLVRGQAAALRHREFVEAARAIGVPHRQIVWRHILPNLLDAILIQTTQDVAGVIIAEATLSFLGLGVQPPYPSWGRMIFDALSYKETFPLMLIAPCFLLAITVMAFNFLGDALRDALDPRQRGMK</sequence>
<dbReference type="PANTHER" id="PTHR43386">
    <property type="entry name" value="OLIGOPEPTIDE TRANSPORT SYSTEM PERMEASE PROTEIN APPC"/>
    <property type="match status" value="1"/>
</dbReference>
<feature type="transmembrane region" description="Helical" evidence="7">
    <location>
        <begin position="229"/>
        <end position="247"/>
    </location>
</feature>
<feature type="transmembrane region" description="Helical" evidence="7">
    <location>
        <begin position="163"/>
        <end position="182"/>
    </location>
</feature>
<feature type="transmembrane region" description="Helical" evidence="7">
    <location>
        <begin position="95"/>
        <end position="121"/>
    </location>
</feature>
<dbReference type="RefSeq" id="WP_016482640.1">
    <property type="nucleotide sequence ID" value="NC_021487.1"/>
</dbReference>
<dbReference type="EMBL" id="HF951689">
    <property type="protein sequence ID" value="CCW35099.1"/>
    <property type="molecule type" value="Genomic_DNA"/>
</dbReference>
<comment type="similarity">
    <text evidence="7">Belongs to the binding-protein-dependent transport system permease family.</text>
</comment>
<dbReference type="SUPFAM" id="SSF161098">
    <property type="entry name" value="MetI-like"/>
    <property type="match status" value="1"/>
</dbReference>
<reference evidence="10" key="1">
    <citation type="submission" date="2013-03" db="EMBL/GenBank/DDBJ databases">
        <title>Genome sequence of Chthonomonas calidirosea, the first sequenced genome from the Armatimonadetes phylum (formally candidate division OP10).</title>
        <authorList>
            <person name="Lee K.C.Y."/>
            <person name="Morgan X.C."/>
            <person name="Dunfield P.F."/>
            <person name="Tamas I."/>
            <person name="Houghton K.M."/>
            <person name="Vyssotski M."/>
            <person name="Ryan J.L.J."/>
            <person name="Lagutin K."/>
            <person name="McDonald I.R."/>
            <person name="Stott M.B."/>
        </authorList>
    </citation>
    <scope>NUCLEOTIDE SEQUENCE [LARGE SCALE GENOMIC DNA]</scope>
    <source>
        <strain evidence="10">DSM 23976 / ICMP 18418 / T49</strain>
    </source>
</reference>
<evidence type="ECO:0000313" key="9">
    <source>
        <dbReference type="EMBL" id="CCW35099.1"/>
    </source>
</evidence>
<dbReference type="AlphaFoldDB" id="S0EUQ6"/>
<dbReference type="CDD" id="cd06261">
    <property type="entry name" value="TM_PBP2"/>
    <property type="match status" value="1"/>
</dbReference>
<dbReference type="InterPro" id="IPR050366">
    <property type="entry name" value="BP-dependent_transpt_permease"/>
</dbReference>
<dbReference type="Pfam" id="PF00528">
    <property type="entry name" value="BPD_transp_1"/>
    <property type="match status" value="1"/>
</dbReference>
<dbReference type="InParanoid" id="S0EUQ6"/>
<feature type="transmembrane region" description="Helical" evidence="7">
    <location>
        <begin position="133"/>
        <end position="151"/>
    </location>
</feature>
<feature type="transmembrane region" description="Helical" evidence="7">
    <location>
        <begin position="267"/>
        <end position="289"/>
    </location>
</feature>
<dbReference type="STRING" id="454171.CP488_02814"/>
<evidence type="ECO:0000259" key="8">
    <source>
        <dbReference type="PROSITE" id="PS50928"/>
    </source>
</evidence>
<dbReference type="PANTHER" id="PTHR43386:SF1">
    <property type="entry name" value="D,D-DIPEPTIDE TRANSPORT SYSTEM PERMEASE PROTEIN DDPC-RELATED"/>
    <property type="match status" value="1"/>
</dbReference>